<accession>A0A369CFP3</accession>
<evidence type="ECO:0000313" key="3">
    <source>
        <dbReference type="Proteomes" id="UP000252707"/>
    </source>
</evidence>
<organism evidence="2 3">
    <name type="scientific">Thioalbus denitrificans</name>
    <dbReference type="NCBI Taxonomy" id="547122"/>
    <lineage>
        <taxon>Bacteria</taxon>
        <taxon>Pseudomonadati</taxon>
        <taxon>Pseudomonadota</taxon>
        <taxon>Gammaproteobacteria</taxon>
        <taxon>Chromatiales</taxon>
        <taxon>Ectothiorhodospiraceae</taxon>
        <taxon>Thioalbus</taxon>
    </lineage>
</organism>
<dbReference type="NCBIfam" id="TIGR03784">
    <property type="entry name" value="marine_sortase"/>
    <property type="match status" value="1"/>
</dbReference>
<dbReference type="RefSeq" id="WP_211314807.1">
    <property type="nucleotide sequence ID" value="NZ_QPJY01000002.1"/>
</dbReference>
<dbReference type="AlphaFoldDB" id="A0A369CFP3"/>
<dbReference type="EMBL" id="QPJY01000002">
    <property type="protein sequence ID" value="RCX32058.1"/>
    <property type="molecule type" value="Genomic_DNA"/>
</dbReference>
<name>A0A369CFP3_9GAMM</name>
<gene>
    <name evidence="2" type="ORF">DFQ59_102411</name>
</gene>
<dbReference type="SUPFAM" id="SSF63817">
    <property type="entry name" value="Sortase"/>
    <property type="match status" value="1"/>
</dbReference>
<dbReference type="InterPro" id="IPR005754">
    <property type="entry name" value="Sortase"/>
</dbReference>
<dbReference type="Gene3D" id="2.40.260.10">
    <property type="entry name" value="Sortase"/>
    <property type="match status" value="1"/>
</dbReference>
<dbReference type="Pfam" id="PF04203">
    <property type="entry name" value="Sortase"/>
    <property type="match status" value="1"/>
</dbReference>
<evidence type="ECO:0000313" key="2">
    <source>
        <dbReference type="EMBL" id="RCX32058.1"/>
    </source>
</evidence>
<keyword evidence="1" id="KW-0378">Hydrolase</keyword>
<proteinExistence type="predicted"/>
<sequence length="197" mass="20782">MNRRTGLLLLGLVGLGMLAWGSWIPLKGLLAQALLERAWAAGSATAAPRPWPWADTRPVGRLRVPRLGVDLIILAGDSGRTLAFGPGLAAGSAPLDRTGTHLVSGHRDTHFSFLGALREDDRIELERPDGSRRRYRVSGTAVVDARTTAFGADSDRLLLATCWPLETPVPGGSLRYLVTAAPLAPRASLPGAGAAVP</sequence>
<dbReference type="InterPro" id="IPR041999">
    <property type="entry name" value="Sortase_D_1"/>
</dbReference>
<dbReference type="CDD" id="cd05828">
    <property type="entry name" value="Sortase_D_1"/>
    <property type="match status" value="1"/>
</dbReference>
<keyword evidence="3" id="KW-1185">Reference proteome</keyword>
<dbReference type="InterPro" id="IPR022445">
    <property type="entry name" value="Sortase_proteobact_type"/>
</dbReference>
<evidence type="ECO:0000256" key="1">
    <source>
        <dbReference type="ARBA" id="ARBA00022801"/>
    </source>
</evidence>
<reference evidence="2 3" key="1">
    <citation type="submission" date="2018-07" db="EMBL/GenBank/DDBJ databases">
        <title>Genomic Encyclopedia of Type Strains, Phase IV (KMG-IV): sequencing the most valuable type-strain genomes for metagenomic binning, comparative biology and taxonomic classification.</title>
        <authorList>
            <person name="Goeker M."/>
        </authorList>
    </citation>
    <scope>NUCLEOTIDE SEQUENCE [LARGE SCALE GENOMIC DNA]</scope>
    <source>
        <strain evidence="2 3">DSM 26407</strain>
    </source>
</reference>
<dbReference type="Proteomes" id="UP000252707">
    <property type="component" value="Unassembled WGS sequence"/>
</dbReference>
<comment type="caution">
    <text evidence="2">The sequence shown here is derived from an EMBL/GenBank/DDBJ whole genome shotgun (WGS) entry which is preliminary data.</text>
</comment>
<protein>
    <submittedName>
        <fullName evidence="2">Sortase A</fullName>
    </submittedName>
</protein>
<dbReference type="GO" id="GO:0016787">
    <property type="term" value="F:hydrolase activity"/>
    <property type="evidence" value="ECO:0007669"/>
    <property type="project" value="UniProtKB-KW"/>
</dbReference>
<dbReference type="InterPro" id="IPR023365">
    <property type="entry name" value="Sortase_dom-sf"/>
</dbReference>